<dbReference type="Proteomes" id="UP000742460">
    <property type="component" value="Unassembled WGS sequence"/>
</dbReference>
<reference evidence="4" key="2">
    <citation type="submission" date="2021-09" db="EMBL/GenBank/DDBJ databases">
        <authorList>
            <person name="Gilroy R."/>
        </authorList>
    </citation>
    <scope>NUCLEOTIDE SEQUENCE</scope>
    <source>
        <strain evidence="4">ChiGjej5B5-22894</strain>
    </source>
</reference>
<protein>
    <recommendedName>
        <fullName evidence="3">Leucine rich repeat variant domain-containing protein</fullName>
    </recommendedName>
</protein>
<gene>
    <name evidence="4" type="ORF">K8V81_00330</name>
</gene>
<feature type="compositionally biased region" description="Acidic residues" evidence="1">
    <location>
        <begin position="78"/>
        <end position="89"/>
    </location>
</feature>
<evidence type="ECO:0000259" key="3">
    <source>
        <dbReference type="Pfam" id="PF25591"/>
    </source>
</evidence>
<keyword evidence="2" id="KW-1133">Transmembrane helix</keyword>
<proteinExistence type="predicted"/>
<dbReference type="EMBL" id="DYUE01000012">
    <property type="protein sequence ID" value="HJG90145.1"/>
    <property type="molecule type" value="Genomic_DNA"/>
</dbReference>
<dbReference type="AlphaFoldDB" id="A0A921MTP5"/>
<feature type="region of interest" description="Disordered" evidence="1">
    <location>
        <begin position="273"/>
        <end position="319"/>
    </location>
</feature>
<evidence type="ECO:0000313" key="5">
    <source>
        <dbReference type="Proteomes" id="UP000742460"/>
    </source>
</evidence>
<feature type="region of interest" description="Disordered" evidence="1">
    <location>
        <begin position="1"/>
        <end position="25"/>
    </location>
</feature>
<dbReference type="Pfam" id="PF25591">
    <property type="entry name" value="LRV_2"/>
    <property type="match status" value="1"/>
</dbReference>
<keyword evidence="2" id="KW-0812">Transmembrane</keyword>
<feature type="compositionally biased region" description="Low complexity" evidence="1">
    <location>
        <begin position="142"/>
        <end position="168"/>
    </location>
</feature>
<comment type="caution">
    <text evidence="4">The sequence shown here is derived from an EMBL/GenBank/DDBJ whole genome shotgun (WGS) entry which is preliminary data.</text>
</comment>
<feature type="region of interest" description="Disordered" evidence="1">
    <location>
        <begin position="60"/>
        <end position="129"/>
    </location>
</feature>
<feature type="domain" description="Leucine rich repeat variant" evidence="3">
    <location>
        <begin position="6"/>
        <end position="52"/>
    </location>
</feature>
<reference evidence="4" key="1">
    <citation type="journal article" date="2021" name="PeerJ">
        <title>Extensive microbial diversity within the chicken gut microbiome revealed by metagenomics and culture.</title>
        <authorList>
            <person name="Gilroy R."/>
            <person name="Ravi A."/>
            <person name="Getino M."/>
            <person name="Pursley I."/>
            <person name="Horton D.L."/>
            <person name="Alikhan N.F."/>
            <person name="Baker D."/>
            <person name="Gharbi K."/>
            <person name="Hall N."/>
            <person name="Watson M."/>
            <person name="Adriaenssens E.M."/>
            <person name="Foster-Nyarko E."/>
            <person name="Jarju S."/>
            <person name="Secka A."/>
            <person name="Antonio M."/>
            <person name="Oren A."/>
            <person name="Chaudhuri R.R."/>
            <person name="La Ragione R."/>
            <person name="Hildebrand F."/>
            <person name="Pallen M.J."/>
        </authorList>
    </citation>
    <scope>NUCLEOTIDE SEQUENCE</scope>
    <source>
        <strain evidence="4">ChiGjej5B5-22894</strain>
    </source>
</reference>
<feature type="compositionally biased region" description="Acidic residues" evidence="1">
    <location>
        <begin position="291"/>
        <end position="301"/>
    </location>
</feature>
<feature type="transmembrane region" description="Helical" evidence="2">
    <location>
        <begin position="242"/>
        <end position="268"/>
    </location>
</feature>
<keyword evidence="2" id="KW-0472">Membrane</keyword>
<evidence type="ECO:0000313" key="4">
    <source>
        <dbReference type="EMBL" id="HJG90145.1"/>
    </source>
</evidence>
<feature type="region of interest" description="Disordered" evidence="1">
    <location>
        <begin position="142"/>
        <end position="171"/>
    </location>
</feature>
<evidence type="ECO:0000256" key="1">
    <source>
        <dbReference type="SAM" id="MobiDB-lite"/>
    </source>
</evidence>
<sequence>MTGSRSAAQEAGDPSTSPERLLELTEKHPQLHRLIALNPSCPDVARQWILATNPWAKKAYEQSLEAPEDESGSAANEIADEGADEDDLEPTALHPVVPDEPAAHDDPSPAPPPESAPEDAEAVSAWGDFDDASLWGRTAVAAPSAEPAAPNAPASSSAPSASSAPSSSTVRISQDAGVVPLGPAAAERPAAPTAAFPAVAAPVATAPAVAPGASTHVSAAPVGPVTAGAEQKDEGSGVSRRTWFACGGCLLLALVLMVVLALGGRALLAGDEDEYQRDSSTTAHEAPSEEPTGEETAEEPSQDPVSPAPEGAQEMTELRSPTGNISCLLEEGTVSCSLVDRDFSEAGLEDCEDGPFSIQVADGDAATACGSSFLS</sequence>
<evidence type="ECO:0000256" key="2">
    <source>
        <dbReference type="SAM" id="Phobius"/>
    </source>
</evidence>
<dbReference type="InterPro" id="IPR057893">
    <property type="entry name" value="LRV_2"/>
</dbReference>
<organism evidence="4 5">
    <name type="scientific">Brachybacterium massiliense</name>
    <dbReference type="NCBI Taxonomy" id="1755098"/>
    <lineage>
        <taxon>Bacteria</taxon>
        <taxon>Bacillati</taxon>
        <taxon>Actinomycetota</taxon>
        <taxon>Actinomycetes</taxon>
        <taxon>Micrococcales</taxon>
        <taxon>Dermabacteraceae</taxon>
        <taxon>Brachybacterium</taxon>
    </lineage>
</organism>
<name>A0A921MTP5_9MICO</name>
<accession>A0A921MTP5</accession>
<feature type="non-terminal residue" evidence="4">
    <location>
        <position position="375"/>
    </location>
</feature>